<organism evidence="2 3">
    <name type="scientific">Tothia fuscella</name>
    <dbReference type="NCBI Taxonomy" id="1048955"/>
    <lineage>
        <taxon>Eukaryota</taxon>
        <taxon>Fungi</taxon>
        <taxon>Dikarya</taxon>
        <taxon>Ascomycota</taxon>
        <taxon>Pezizomycotina</taxon>
        <taxon>Dothideomycetes</taxon>
        <taxon>Pleosporomycetidae</taxon>
        <taxon>Venturiales</taxon>
        <taxon>Cylindrosympodiaceae</taxon>
        <taxon>Tothia</taxon>
    </lineage>
</organism>
<evidence type="ECO:0000313" key="2">
    <source>
        <dbReference type="EMBL" id="KAF2419572.1"/>
    </source>
</evidence>
<feature type="compositionally biased region" description="Polar residues" evidence="1">
    <location>
        <begin position="117"/>
        <end position="129"/>
    </location>
</feature>
<comment type="caution">
    <text evidence="2">The sequence shown here is derived from an EMBL/GenBank/DDBJ whole genome shotgun (WGS) entry which is preliminary data.</text>
</comment>
<dbReference type="EMBL" id="MU007119">
    <property type="protein sequence ID" value="KAF2419572.1"/>
    <property type="molecule type" value="Genomic_DNA"/>
</dbReference>
<feature type="compositionally biased region" description="Polar residues" evidence="1">
    <location>
        <begin position="752"/>
        <end position="777"/>
    </location>
</feature>
<dbReference type="OrthoDB" id="3649753at2759"/>
<proteinExistence type="predicted"/>
<dbReference type="Proteomes" id="UP000800235">
    <property type="component" value="Unassembled WGS sequence"/>
</dbReference>
<reference evidence="2" key="1">
    <citation type="journal article" date="2020" name="Stud. Mycol.">
        <title>101 Dothideomycetes genomes: a test case for predicting lifestyles and emergence of pathogens.</title>
        <authorList>
            <person name="Haridas S."/>
            <person name="Albert R."/>
            <person name="Binder M."/>
            <person name="Bloem J."/>
            <person name="Labutti K."/>
            <person name="Salamov A."/>
            <person name="Andreopoulos B."/>
            <person name="Baker S."/>
            <person name="Barry K."/>
            <person name="Bills G."/>
            <person name="Bluhm B."/>
            <person name="Cannon C."/>
            <person name="Castanera R."/>
            <person name="Culley D."/>
            <person name="Daum C."/>
            <person name="Ezra D."/>
            <person name="Gonzalez J."/>
            <person name="Henrissat B."/>
            <person name="Kuo A."/>
            <person name="Liang C."/>
            <person name="Lipzen A."/>
            <person name="Lutzoni F."/>
            <person name="Magnuson J."/>
            <person name="Mondo S."/>
            <person name="Nolan M."/>
            <person name="Ohm R."/>
            <person name="Pangilinan J."/>
            <person name="Park H.-J."/>
            <person name="Ramirez L."/>
            <person name="Alfaro M."/>
            <person name="Sun H."/>
            <person name="Tritt A."/>
            <person name="Yoshinaga Y."/>
            <person name="Zwiers L.-H."/>
            <person name="Turgeon B."/>
            <person name="Goodwin S."/>
            <person name="Spatafora J."/>
            <person name="Crous P."/>
            <person name="Grigoriev I."/>
        </authorList>
    </citation>
    <scope>NUCLEOTIDE SEQUENCE</scope>
    <source>
        <strain evidence="2">CBS 130266</strain>
    </source>
</reference>
<evidence type="ECO:0000256" key="1">
    <source>
        <dbReference type="SAM" id="MobiDB-lite"/>
    </source>
</evidence>
<accession>A0A9P4TT53</accession>
<feature type="compositionally biased region" description="Polar residues" evidence="1">
    <location>
        <begin position="40"/>
        <end position="61"/>
    </location>
</feature>
<protein>
    <submittedName>
        <fullName evidence="2">Uncharacterized protein</fullName>
    </submittedName>
</protein>
<feature type="region of interest" description="Disordered" evidence="1">
    <location>
        <begin position="855"/>
        <end position="876"/>
    </location>
</feature>
<feature type="compositionally biased region" description="Acidic residues" evidence="1">
    <location>
        <begin position="866"/>
        <end position="876"/>
    </location>
</feature>
<feature type="region of interest" description="Disordered" evidence="1">
    <location>
        <begin position="1"/>
        <end position="131"/>
    </location>
</feature>
<sequence length="876" mass="95962">MKAEHREQSIRSQRLQRVYQSGKSQDSAKSKSEPTGATPRKTSATVTRKKSATSTGPASRKNSQEEQGIPEVEEEPVTSTLSTTRKKSSTTSASGNRKREIDFPPAEDAPASKKTRTSSNDEQASNPEAETQWAKELRAFIALKHNEQYNHISTLLVSNKNFYTTPPAAWLTKLRTESHDHVQKLVDPLANSVFKLEKWAEKVQESVEKGNDNVETWTRSVKREMDMGKGKDNEALLGLQTLVKNLERENGRRFDRLRSTLEGLSGAGGGFVSAAPGAPTTTGGSAVAIPEPPHPSANSLARLIPKDPCVVYNEFKEYWQMKRALERVEPAAPNKGKAPVKEPVKTSLVRQIVQDEIAIDVVRSIKPYYQTIGEDLRHLDIALVNSAIAIVTEAVMAGGSEESLGFVTQNVLRICRDKPTEGFTVARPGEKLIFAHAVTEKDLLQGGSRKRGLDAKKTTTAHTWLVVLENLVGSNGVTKYPRMTFYDSHKDFLDAKKRQLEVVELQKVITNMNWLGKKDSKFSTVPKDATVAQQKFRHGEYGGLFTVFNGWAVALGLTPNKGFQPNLSFYKEAQAVLNLAFSGYIDSAAIYAFLLCYKYVTVAAGDNSGTAPASAFKNTISIRGAGDLVVRHKAALDGGDLDDIDSKEKLQKQKAVKNDEAVPSHILSGKPKEIREYLESKLYYVADMEDEALVKFLEYIAGRFETNPKGAEEGDADAPEPVETIEEPPQALIVKLQLPTPAAKNPPDEKSSTTTASTKPGHTSTSNSSPCPHSEQQNGLCLECGQDMTQVEKVAMKDSDENWRAVAGYESDADGVTTRNKNSGVEIVEGLKEVGQDMNKVVEKVSAMVSNVAHDELNEGGGAGGEYDDLFEEEET</sequence>
<name>A0A9P4TT53_9PEZI</name>
<feature type="compositionally biased region" description="Polar residues" evidence="1">
    <location>
        <begin position="10"/>
        <end position="25"/>
    </location>
</feature>
<dbReference type="AlphaFoldDB" id="A0A9P4TT53"/>
<feature type="compositionally biased region" description="Low complexity" evidence="1">
    <location>
        <begin position="77"/>
        <end position="94"/>
    </location>
</feature>
<keyword evidence="3" id="KW-1185">Reference proteome</keyword>
<evidence type="ECO:0000313" key="3">
    <source>
        <dbReference type="Proteomes" id="UP000800235"/>
    </source>
</evidence>
<gene>
    <name evidence="2" type="ORF">EJ08DRAFT_702810</name>
</gene>
<feature type="region of interest" description="Disordered" evidence="1">
    <location>
        <begin position="740"/>
        <end position="777"/>
    </location>
</feature>